<dbReference type="GO" id="GO:0007346">
    <property type="term" value="P:regulation of mitotic cell cycle"/>
    <property type="evidence" value="ECO:0007669"/>
    <property type="project" value="TreeGrafter"/>
</dbReference>
<proteinExistence type="inferred from homology"/>
<dbReference type="GO" id="GO:0005524">
    <property type="term" value="F:ATP binding"/>
    <property type="evidence" value="ECO:0007669"/>
    <property type="project" value="UniProtKB-KW"/>
</dbReference>
<feature type="region of interest" description="Disordered" evidence="10">
    <location>
        <begin position="31"/>
        <end position="147"/>
    </location>
</feature>
<keyword evidence="6" id="KW-0418">Kinase</keyword>
<evidence type="ECO:0000313" key="13">
    <source>
        <dbReference type="Proteomes" id="UP000823561"/>
    </source>
</evidence>
<comment type="catalytic activity">
    <reaction evidence="8">
        <text>L-threonyl-[protein] + ATP = O-phospho-L-threonyl-[protein] + ADP + H(+)</text>
        <dbReference type="Rhea" id="RHEA:46608"/>
        <dbReference type="Rhea" id="RHEA-COMP:11060"/>
        <dbReference type="Rhea" id="RHEA-COMP:11605"/>
        <dbReference type="ChEBI" id="CHEBI:15378"/>
        <dbReference type="ChEBI" id="CHEBI:30013"/>
        <dbReference type="ChEBI" id="CHEBI:30616"/>
        <dbReference type="ChEBI" id="CHEBI:61977"/>
        <dbReference type="ChEBI" id="CHEBI:456216"/>
        <dbReference type="EC" id="2.7.11.1"/>
    </reaction>
</comment>
<evidence type="ECO:0000256" key="4">
    <source>
        <dbReference type="ARBA" id="ARBA00022679"/>
    </source>
</evidence>
<dbReference type="SUPFAM" id="SSF56112">
    <property type="entry name" value="Protein kinase-like (PK-like)"/>
    <property type="match status" value="1"/>
</dbReference>
<dbReference type="Pfam" id="PF00069">
    <property type="entry name" value="Pkinase"/>
    <property type="match status" value="1"/>
</dbReference>
<comment type="catalytic activity">
    <reaction evidence="9">
        <text>L-seryl-[protein] + ATP = O-phospho-L-seryl-[protein] + ADP + H(+)</text>
        <dbReference type="Rhea" id="RHEA:17989"/>
        <dbReference type="Rhea" id="RHEA-COMP:9863"/>
        <dbReference type="Rhea" id="RHEA-COMP:11604"/>
        <dbReference type="ChEBI" id="CHEBI:15378"/>
        <dbReference type="ChEBI" id="CHEBI:29999"/>
        <dbReference type="ChEBI" id="CHEBI:30616"/>
        <dbReference type="ChEBI" id="CHEBI:83421"/>
        <dbReference type="ChEBI" id="CHEBI:456216"/>
        <dbReference type="EC" id="2.7.11.1"/>
    </reaction>
</comment>
<sequence>MVCADQFTRIFILSHLSYCIDMPFRKRRKTYPAKTKLVQGPKPATSYPDQSSPRPATTSDSTCQASQGSPKDQKVNSRKRPGQYCPLPQPAPPARSGSTVPKRKREFSSNEGAEVQPPRRPAAQAAGDGVSAVTSSDAKRRCAEPPQATFTSSYSVGELLGSGGCGSVYAGIRKSDGQEVAIKYIQKTKAKKYIIMHGDGRRLPLEVALMTMVSKPSSCLNVLKLLDWFEEPLHYILVLERPSPCSDLFDFLGMFDGRLSEIQARQIMRQVVEALIHCRNCGVFHRDVKSENILVNLNDWTVKLIDFGCGDLYQNSPYCNFAGTWAYCPPEYFLNGSYEACPATTWSLGVLLFDLVCGDLPFKSRGETILNQPKFTAGLSKECHDLINWCMSTNPLDRPVLEDILTHSWLSGQNLF</sequence>
<evidence type="ECO:0000256" key="8">
    <source>
        <dbReference type="ARBA" id="ARBA00047899"/>
    </source>
</evidence>
<dbReference type="InterPro" id="IPR011009">
    <property type="entry name" value="Kinase-like_dom_sf"/>
</dbReference>
<reference evidence="12" key="1">
    <citation type="submission" date="2020-10" db="EMBL/GenBank/DDBJ databases">
        <title>Chromosome-scale genome assembly of the Allis shad, Alosa alosa.</title>
        <authorList>
            <person name="Margot Z."/>
            <person name="Christophe K."/>
            <person name="Cabau C."/>
            <person name="Louis A."/>
            <person name="Berthelot C."/>
            <person name="Parey E."/>
            <person name="Roest Crollius H."/>
            <person name="Montfort J."/>
            <person name="Robinson-Rechavi M."/>
            <person name="Bucao C."/>
            <person name="Bouchez O."/>
            <person name="Gislard M."/>
            <person name="Lluch J."/>
            <person name="Milhes M."/>
            <person name="Lampietro C."/>
            <person name="Lopez Roques C."/>
            <person name="Donnadieu C."/>
            <person name="Braasch I."/>
            <person name="Desvignes T."/>
            <person name="Postlethwait J."/>
            <person name="Bobe J."/>
            <person name="Guiguen Y."/>
        </authorList>
    </citation>
    <scope>NUCLEOTIDE SEQUENCE</scope>
    <source>
        <strain evidence="12">M-15738</strain>
        <tissue evidence="12">Blood</tissue>
    </source>
</reference>
<evidence type="ECO:0000256" key="9">
    <source>
        <dbReference type="ARBA" id="ARBA00048679"/>
    </source>
</evidence>
<keyword evidence="7" id="KW-0067">ATP-binding</keyword>
<gene>
    <name evidence="12" type="ORF">AALO_G00182940</name>
</gene>
<dbReference type="InterPro" id="IPR000719">
    <property type="entry name" value="Prot_kinase_dom"/>
</dbReference>
<dbReference type="Gene3D" id="1.10.510.10">
    <property type="entry name" value="Transferase(Phosphotransferase) domain 1"/>
    <property type="match status" value="1"/>
</dbReference>
<feature type="compositionally biased region" description="Polar residues" evidence="10">
    <location>
        <begin position="47"/>
        <end position="70"/>
    </location>
</feature>
<evidence type="ECO:0000259" key="11">
    <source>
        <dbReference type="PROSITE" id="PS50011"/>
    </source>
</evidence>
<comment type="caution">
    <text evidence="12">The sequence shown here is derived from an EMBL/GenBank/DDBJ whole genome shotgun (WGS) entry which is preliminary data.</text>
</comment>
<evidence type="ECO:0000313" key="12">
    <source>
        <dbReference type="EMBL" id="KAG5271695.1"/>
    </source>
</evidence>
<feature type="domain" description="Protein kinase" evidence="11">
    <location>
        <begin position="154"/>
        <end position="410"/>
    </location>
</feature>
<keyword evidence="3" id="KW-0723">Serine/threonine-protein kinase</keyword>
<dbReference type="SMART" id="SM00220">
    <property type="entry name" value="S_TKc"/>
    <property type="match status" value="1"/>
</dbReference>
<dbReference type="InterPro" id="IPR051138">
    <property type="entry name" value="PIM_Ser/Thr_kinase"/>
</dbReference>
<evidence type="ECO:0000256" key="5">
    <source>
        <dbReference type="ARBA" id="ARBA00022741"/>
    </source>
</evidence>
<organism evidence="12 13">
    <name type="scientific">Alosa alosa</name>
    <name type="common">allis shad</name>
    <dbReference type="NCBI Taxonomy" id="278164"/>
    <lineage>
        <taxon>Eukaryota</taxon>
        <taxon>Metazoa</taxon>
        <taxon>Chordata</taxon>
        <taxon>Craniata</taxon>
        <taxon>Vertebrata</taxon>
        <taxon>Euteleostomi</taxon>
        <taxon>Actinopterygii</taxon>
        <taxon>Neopterygii</taxon>
        <taxon>Teleostei</taxon>
        <taxon>Clupei</taxon>
        <taxon>Clupeiformes</taxon>
        <taxon>Clupeoidei</taxon>
        <taxon>Clupeidae</taxon>
        <taxon>Alosa</taxon>
    </lineage>
</organism>
<dbReference type="PROSITE" id="PS50011">
    <property type="entry name" value="PROTEIN_KINASE_DOM"/>
    <property type="match status" value="1"/>
</dbReference>
<dbReference type="AlphaFoldDB" id="A0AAV6G9S7"/>
<evidence type="ECO:0000256" key="6">
    <source>
        <dbReference type="ARBA" id="ARBA00022777"/>
    </source>
</evidence>
<evidence type="ECO:0000256" key="7">
    <source>
        <dbReference type="ARBA" id="ARBA00022840"/>
    </source>
</evidence>
<dbReference type="PROSITE" id="PS00108">
    <property type="entry name" value="PROTEIN_KINASE_ST"/>
    <property type="match status" value="1"/>
</dbReference>
<dbReference type="Gene3D" id="3.30.200.20">
    <property type="entry name" value="Phosphorylase Kinase, domain 1"/>
    <property type="match status" value="1"/>
</dbReference>
<dbReference type="Proteomes" id="UP000823561">
    <property type="component" value="Chromosome 13"/>
</dbReference>
<dbReference type="GO" id="GO:0005737">
    <property type="term" value="C:cytoplasm"/>
    <property type="evidence" value="ECO:0007669"/>
    <property type="project" value="TreeGrafter"/>
</dbReference>
<dbReference type="PANTHER" id="PTHR22984">
    <property type="entry name" value="SERINE/THREONINE-PROTEIN KINASE PIM"/>
    <property type="match status" value="1"/>
</dbReference>
<keyword evidence="4" id="KW-0808">Transferase</keyword>
<evidence type="ECO:0000256" key="3">
    <source>
        <dbReference type="ARBA" id="ARBA00022527"/>
    </source>
</evidence>
<evidence type="ECO:0000256" key="10">
    <source>
        <dbReference type="SAM" id="MobiDB-lite"/>
    </source>
</evidence>
<accession>A0AAV6G9S7</accession>
<dbReference type="GO" id="GO:0043066">
    <property type="term" value="P:negative regulation of apoptotic process"/>
    <property type="evidence" value="ECO:0007669"/>
    <property type="project" value="TreeGrafter"/>
</dbReference>
<dbReference type="PANTHER" id="PTHR22984:SF11">
    <property type="entry name" value="AURORA KINASE-RELATED"/>
    <property type="match status" value="1"/>
</dbReference>
<dbReference type="EMBL" id="JADWDJ010000013">
    <property type="protein sequence ID" value="KAG5271695.1"/>
    <property type="molecule type" value="Genomic_DNA"/>
</dbReference>
<dbReference type="GO" id="GO:0004674">
    <property type="term" value="F:protein serine/threonine kinase activity"/>
    <property type="evidence" value="ECO:0007669"/>
    <property type="project" value="UniProtKB-KW"/>
</dbReference>
<keyword evidence="5" id="KW-0547">Nucleotide-binding</keyword>
<keyword evidence="13" id="KW-1185">Reference proteome</keyword>
<protein>
    <recommendedName>
        <fullName evidence="2">non-specific serine/threonine protein kinase</fullName>
        <ecNumber evidence="2">2.7.11.1</ecNumber>
    </recommendedName>
</protein>
<evidence type="ECO:0000256" key="2">
    <source>
        <dbReference type="ARBA" id="ARBA00012513"/>
    </source>
</evidence>
<name>A0AAV6G9S7_9TELE</name>
<comment type="similarity">
    <text evidence="1">Belongs to the protein kinase superfamily. CAMK Ser/Thr protein kinase family. PIM subfamily.</text>
</comment>
<dbReference type="EC" id="2.7.11.1" evidence="2"/>
<evidence type="ECO:0000256" key="1">
    <source>
        <dbReference type="ARBA" id="ARBA00005505"/>
    </source>
</evidence>
<dbReference type="InterPro" id="IPR008271">
    <property type="entry name" value="Ser/Thr_kinase_AS"/>
</dbReference>